<name>A0A9P5ZEL5_9AGAR</name>
<dbReference type="Proteomes" id="UP000807469">
    <property type="component" value="Unassembled WGS sequence"/>
</dbReference>
<sequence>MTTLPREVPLEVRNHIDISSAYTTCLNIEETLQQITDDISKIDLIYIRVLGYLMHYLPTDRGTQGIEVVSREINSAPNNAAILKIGKMYLEDFIMAFRPNKGHSDRPSDDSSWPSTPSHMIDMIDDEWVEAPLSSQDARRNALIRDGYRCVITGRYDPGSLERIKGLWTKAQTNVDVTRCAYIFVPPARTTVKLGSDERGSEAALWTVLESFGYGDLSNELKGSQIHRFENIMTLSALAFYLFNELNMWFVKTDTQNKYKLEATELHTFLIHRELASSGYVTFKSPDPKKLPVPSPTYLGIHAACAKVGYKSGASKYIDEVARQKDQDDEDDDVAFGIYAAESEMLNLYRGACILFSPWTEVSIDDGSKVRRSLGARYVTGNRNACAHRQLYQDSPLYDTLAILVEITLLAIEMQFYMFVCHEASSVNTERN</sequence>
<reference evidence="1" key="1">
    <citation type="submission" date="2020-11" db="EMBL/GenBank/DDBJ databases">
        <authorList>
            <consortium name="DOE Joint Genome Institute"/>
            <person name="Ahrendt S."/>
            <person name="Riley R."/>
            <person name="Andreopoulos W."/>
            <person name="Labutti K."/>
            <person name="Pangilinan J."/>
            <person name="Ruiz-Duenas F.J."/>
            <person name="Barrasa J.M."/>
            <person name="Sanchez-Garcia M."/>
            <person name="Camarero S."/>
            <person name="Miyauchi S."/>
            <person name="Serrano A."/>
            <person name="Linde D."/>
            <person name="Babiker R."/>
            <person name="Drula E."/>
            <person name="Ayuso-Fernandez I."/>
            <person name="Pacheco R."/>
            <person name="Padilla G."/>
            <person name="Ferreira P."/>
            <person name="Barriuso J."/>
            <person name="Kellner H."/>
            <person name="Castanera R."/>
            <person name="Alfaro M."/>
            <person name="Ramirez L."/>
            <person name="Pisabarro A.G."/>
            <person name="Kuo A."/>
            <person name="Tritt A."/>
            <person name="Lipzen A."/>
            <person name="He G."/>
            <person name="Yan M."/>
            <person name="Ng V."/>
            <person name="Cullen D."/>
            <person name="Martin F."/>
            <person name="Rosso M.-N."/>
            <person name="Henrissat B."/>
            <person name="Hibbett D."/>
            <person name="Martinez A.T."/>
            <person name="Grigoriev I.V."/>
        </authorList>
    </citation>
    <scope>NUCLEOTIDE SEQUENCE</scope>
    <source>
        <strain evidence="1">CIRM-BRFM 674</strain>
    </source>
</reference>
<comment type="caution">
    <text evidence="1">The sequence shown here is derived from an EMBL/GenBank/DDBJ whole genome shotgun (WGS) entry which is preliminary data.</text>
</comment>
<accession>A0A9P5ZEL5</accession>
<evidence type="ECO:0000313" key="1">
    <source>
        <dbReference type="EMBL" id="KAF9486011.1"/>
    </source>
</evidence>
<organism evidence="1 2">
    <name type="scientific">Pholiota conissans</name>
    <dbReference type="NCBI Taxonomy" id="109636"/>
    <lineage>
        <taxon>Eukaryota</taxon>
        <taxon>Fungi</taxon>
        <taxon>Dikarya</taxon>
        <taxon>Basidiomycota</taxon>
        <taxon>Agaricomycotina</taxon>
        <taxon>Agaricomycetes</taxon>
        <taxon>Agaricomycetidae</taxon>
        <taxon>Agaricales</taxon>
        <taxon>Agaricineae</taxon>
        <taxon>Strophariaceae</taxon>
        <taxon>Pholiota</taxon>
    </lineage>
</organism>
<dbReference type="EMBL" id="MU155132">
    <property type="protein sequence ID" value="KAF9486011.1"/>
    <property type="molecule type" value="Genomic_DNA"/>
</dbReference>
<evidence type="ECO:0008006" key="3">
    <source>
        <dbReference type="Google" id="ProtNLM"/>
    </source>
</evidence>
<protein>
    <recommendedName>
        <fullName evidence="3">HNH nuclease domain-containing protein</fullName>
    </recommendedName>
</protein>
<dbReference type="OrthoDB" id="2104739at2759"/>
<proteinExistence type="predicted"/>
<evidence type="ECO:0000313" key="2">
    <source>
        <dbReference type="Proteomes" id="UP000807469"/>
    </source>
</evidence>
<dbReference type="AlphaFoldDB" id="A0A9P5ZEL5"/>
<keyword evidence="2" id="KW-1185">Reference proteome</keyword>
<gene>
    <name evidence="1" type="ORF">BDN70DRAFT_889725</name>
</gene>